<evidence type="ECO:0000313" key="4">
    <source>
        <dbReference type="Proteomes" id="UP000011996"/>
    </source>
</evidence>
<dbReference type="Proteomes" id="UP000011996">
    <property type="component" value="Unassembled WGS sequence"/>
</dbReference>
<dbReference type="PATRIC" id="fig|1263868.3.peg.1092"/>
<organism evidence="3 4">
    <name type="scientific">Rhodopirellula europaea SH398</name>
    <dbReference type="NCBI Taxonomy" id="1263868"/>
    <lineage>
        <taxon>Bacteria</taxon>
        <taxon>Pseudomonadati</taxon>
        <taxon>Planctomycetota</taxon>
        <taxon>Planctomycetia</taxon>
        <taxon>Pirellulales</taxon>
        <taxon>Pirellulaceae</taxon>
        <taxon>Rhodopirellula</taxon>
    </lineage>
</organism>
<dbReference type="EMBL" id="ANOF01000038">
    <property type="protein sequence ID" value="EMI28402.1"/>
    <property type="molecule type" value="Genomic_DNA"/>
</dbReference>
<dbReference type="SUPFAM" id="SSF52980">
    <property type="entry name" value="Restriction endonuclease-like"/>
    <property type="match status" value="1"/>
</dbReference>
<proteinExistence type="predicted"/>
<name>M5SKY9_9BACT</name>
<sequence>MSAMLCVELDGPYHEGQLKKDNDREAFLRRKGWDIIRFTNEDVLADPESVAIAIAHHLSLQYEYKKRSGGLSSVTDRRRLDREEQQRPRE</sequence>
<dbReference type="GO" id="GO:0016301">
    <property type="term" value="F:kinase activity"/>
    <property type="evidence" value="ECO:0007669"/>
    <property type="project" value="UniProtKB-KW"/>
</dbReference>
<dbReference type="InterPro" id="IPR047216">
    <property type="entry name" value="Endonuclease_DUF559_bact"/>
</dbReference>
<keyword evidence="3" id="KW-0808">Transferase</keyword>
<reference evidence="3 4" key="1">
    <citation type="journal article" date="2013" name="Mar. Genomics">
        <title>Expression of sulfatases in Rhodopirellula baltica and the diversity of sulfatases in the genus Rhodopirellula.</title>
        <authorList>
            <person name="Wegner C.E."/>
            <person name="Richter-Heitmann T."/>
            <person name="Klindworth A."/>
            <person name="Klockow C."/>
            <person name="Richter M."/>
            <person name="Achstetter T."/>
            <person name="Glockner F.O."/>
            <person name="Harder J."/>
        </authorList>
    </citation>
    <scope>NUCLEOTIDE SEQUENCE [LARGE SCALE GENOMIC DNA]</scope>
    <source>
        <strain evidence="3 4">SH398</strain>
    </source>
</reference>
<dbReference type="InterPro" id="IPR007569">
    <property type="entry name" value="DUF559"/>
</dbReference>
<feature type="region of interest" description="Disordered" evidence="1">
    <location>
        <begin position="67"/>
        <end position="90"/>
    </location>
</feature>
<feature type="compositionally biased region" description="Basic and acidic residues" evidence="1">
    <location>
        <begin position="75"/>
        <end position="90"/>
    </location>
</feature>
<protein>
    <submittedName>
        <fullName evidence="3">Guanylate kinase</fullName>
    </submittedName>
</protein>
<dbReference type="AlphaFoldDB" id="M5SKY9"/>
<evidence type="ECO:0000259" key="2">
    <source>
        <dbReference type="Pfam" id="PF04480"/>
    </source>
</evidence>
<keyword evidence="3" id="KW-0418">Kinase</keyword>
<dbReference type="Gene3D" id="3.40.960.10">
    <property type="entry name" value="VSR Endonuclease"/>
    <property type="match status" value="1"/>
</dbReference>
<dbReference type="PANTHER" id="PTHR38590:SF1">
    <property type="entry name" value="BLL0828 PROTEIN"/>
    <property type="match status" value="1"/>
</dbReference>
<dbReference type="InterPro" id="IPR011335">
    <property type="entry name" value="Restrct_endonuc-II-like"/>
</dbReference>
<comment type="caution">
    <text evidence="3">The sequence shown here is derived from an EMBL/GenBank/DDBJ whole genome shotgun (WGS) entry which is preliminary data.</text>
</comment>
<evidence type="ECO:0000313" key="3">
    <source>
        <dbReference type="EMBL" id="EMI28402.1"/>
    </source>
</evidence>
<accession>M5SKY9</accession>
<feature type="domain" description="DUF559" evidence="2">
    <location>
        <begin position="2"/>
        <end position="58"/>
    </location>
</feature>
<dbReference type="Pfam" id="PF04480">
    <property type="entry name" value="DUF559"/>
    <property type="match status" value="1"/>
</dbReference>
<dbReference type="STRING" id="1263868.RESH_01012"/>
<gene>
    <name evidence="3" type="ORF">RESH_01012</name>
</gene>
<evidence type="ECO:0000256" key="1">
    <source>
        <dbReference type="SAM" id="MobiDB-lite"/>
    </source>
</evidence>
<dbReference type="PANTHER" id="PTHR38590">
    <property type="entry name" value="BLL0828 PROTEIN"/>
    <property type="match status" value="1"/>
</dbReference>